<dbReference type="EMBL" id="JBBNAF010000001">
    <property type="protein sequence ID" value="KAK9169090.1"/>
    <property type="molecule type" value="Genomic_DNA"/>
</dbReference>
<protein>
    <recommendedName>
        <fullName evidence="10">Nucleoside diphosphate kinase-like domain-containing protein</fullName>
    </recommendedName>
</protein>
<dbReference type="PANTHER" id="PTHR46161:SF3">
    <property type="entry name" value="NUCLEOSIDE DIPHOSPHATE KINASE DDB_G0292928-RELATED"/>
    <property type="match status" value="1"/>
</dbReference>
<evidence type="ECO:0000256" key="8">
    <source>
        <dbReference type="PROSITE-ProRule" id="PRU00706"/>
    </source>
</evidence>
<evidence type="ECO:0000256" key="3">
    <source>
        <dbReference type="ARBA" id="ARBA00008142"/>
    </source>
</evidence>
<evidence type="ECO:0000256" key="6">
    <source>
        <dbReference type="ARBA" id="ARBA00022777"/>
    </source>
</evidence>
<dbReference type="Pfam" id="PF00334">
    <property type="entry name" value="NDK"/>
    <property type="match status" value="1"/>
</dbReference>
<organism evidence="11 12">
    <name type="scientific">Stephania yunnanensis</name>
    <dbReference type="NCBI Taxonomy" id="152371"/>
    <lineage>
        <taxon>Eukaryota</taxon>
        <taxon>Viridiplantae</taxon>
        <taxon>Streptophyta</taxon>
        <taxon>Embryophyta</taxon>
        <taxon>Tracheophyta</taxon>
        <taxon>Spermatophyta</taxon>
        <taxon>Magnoliopsida</taxon>
        <taxon>Ranunculales</taxon>
        <taxon>Menispermaceae</taxon>
        <taxon>Menispermoideae</taxon>
        <taxon>Cissampelideae</taxon>
        <taxon>Stephania</taxon>
    </lineage>
</organism>
<accession>A0AAP0Q6A0</accession>
<keyword evidence="4" id="KW-0808">Transferase</keyword>
<comment type="caution">
    <text evidence="8">Lacks conserved residue(s) required for the propagation of feature annotation.</text>
</comment>
<keyword evidence="7" id="KW-0067">ATP-binding</keyword>
<dbReference type="InterPro" id="IPR036850">
    <property type="entry name" value="NDK-like_dom_sf"/>
</dbReference>
<feature type="domain" description="Nucleoside diphosphate kinase-like" evidence="10">
    <location>
        <begin position="19"/>
        <end position="52"/>
    </location>
</feature>
<evidence type="ECO:0000256" key="4">
    <source>
        <dbReference type="ARBA" id="ARBA00022679"/>
    </source>
</evidence>
<comment type="catalytic activity">
    <reaction evidence="1">
        <text>a 2'-deoxyribonucleoside 5'-diphosphate + ATP = a 2'-deoxyribonucleoside 5'-triphosphate + ADP</text>
        <dbReference type="Rhea" id="RHEA:44640"/>
        <dbReference type="ChEBI" id="CHEBI:30616"/>
        <dbReference type="ChEBI" id="CHEBI:61560"/>
        <dbReference type="ChEBI" id="CHEBI:73316"/>
        <dbReference type="ChEBI" id="CHEBI:456216"/>
        <dbReference type="EC" id="2.7.4.6"/>
    </reaction>
</comment>
<comment type="similarity">
    <text evidence="3 8">Belongs to the NDK family.</text>
</comment>
<evidence type="ECO:0000256" key="7">
    <source>
        <dbReference type="ARBA" id="ARBA00022840"/>
    </source>
</evidence>
<dbReference type="InterPro" id="IPR034907">
    <property type="entry name" value="NDK-like_dom"/>
</dbReference>
<evidence type="ECO:0000259" key="10">
    <source>
        <dbReference type="Pfam" id="PF00334"/>
    </source>
</evidence>
<dbReference type="SUPFAM" id="SSF54919">
    <property type="entry name" value="Nucleoside diphosphate kinase, NDK"/>
    <property type="match status" value="1"/>
</dbReference>
<comment type="catalytic activity">
    <reaction evidence="2">
        <text>a ribonucleoside 5'-diphosphate + ATP = a ribonucleoside 5'-triphosphate + ADP</text>
        <dbReference type="Rhea" id="RHEA:18113"/>
        <dbReference type="ChEBI" id="CHEBI:30616"/>
        <dbReference type="ChEBI" id="CHEBI:57930"/>
        <dbReference type="ChEBI" id="CHEBI:61557"/>
        <dbReference type="ChEBI" id="CHEBI:456216"/>
        <dbReference type="EC" id="2.7.4.6"/>
    </reaction>
</comment>
<evidence type="ECO:0000256" key="1">
    <source>
        <dbReference type="ARBA" id="ARBA00000082"/>
    </source>
</evidence>
<dbReference type="GO" id="GO:0005524">
    <property type="term" value="F:ATP binding"/>
    <property type="evidence" value="ECO:0007669"/>
    <property type="project" value="UniProtKB-KW"/>
</dbReference>
<dbReference type="Gene3D" id="3.30.70.141">
    <property type="entry name" value="Nucleoside diphosphate kinase-like domain"/>
    <property type="match status" value="1"/>
</dbReference>
<feature type="compositionally biased region" description="Basic and acidic residues" evidence="9">
    <location>
        <begin position="304"/>
        <end position="328"/>
    </location>
</feature>
<proteinExistence type="inferred from homology"/>
<keyword evidence="12" id="KW-1185">Reference proteome</keyword>
<keyword evidence="5" id="KW-0547">Nucleotide-binding</keyword>
<dbReference type="GO" id="GO:0004550">
    <property type="term" value="F:nucleoside diphosphate kinase activity"/>
    <property type="evidence" value="ECO:0007669"/>
    <property type="project" value="UniProtKB-EC"/>
</dbReference>
<evidence type="ECO:0000313" key="12">
    <source>
        <dbReference type="Proteomes" id="UP001420932"/>
    </source>
</evidence>
<dbReference type="AlphaFoldDB" id="A0AAP0Q6A0"/>
<reference evidence="11 12" key="1">
    <citation type="submission" date="2024-01" db="EMBL/GenBank/DDBJ databases">
        <title>Genome assemblies of Stephania.</title>
        <authorList>
            <person name="Yang L."/>
        </authorList>
    </citation>
    <scope>NUCLEOTIDE SEQUENCE [LARGE SCALE GENOMIC DNA]</scope>
    <source>
        <strain evidence="11">YNDBR</strain>
        <tissue evidence="11">Leaf</tissue>
    </source>
</reference>
<feature type="region of interest" description="Disordered" evidence="9">
    <location>
        <begin position="298"/>
        <end position="328"/>
    </location>
</feature>
<sequence>METQQERVLCLNVVPPVHTSIRALCGTDITLNCVHGSDSHKSASREIAFFFGTMLEHIKLVEENNGLHLEKQKLAEEASYAKDLKREISKARIKMLEPFIKGPAGLDYLGKAFTDHYGQLESTSTSLPLTRSWLPLVWHTAEQEWKYYLDSLSVQTTTHGSSIHGFPLTTLRAGGIVSSDEAIETAKLIALKKGCNIPYGDATAAIKVAKRPKNERKLIVVSWFFLEVLDKASPGSVNLKHASKPSRYHELEQLSKEVQLIRGENENFNMKAETMTIEEVKRQRSKATLANHGERYTRRAAAAPDDRASHRLRSDDELRIGAAPEIRH</sequence>
<evidence type="ECO:0000256" key="9">
    <source>
        <dbReference type="SAM" id="MobiDB-lite"/>
    </source>
</evidence>
<comment type="caution">
    <text evidence="11">The sequence shown here is derived from an EMBL/GenBank/DDBJ whole genome shotgun (WGS) entry which is preliminary data.</text>
</comment>
<gene>
    <name evidence="11" type="ORF">Syun_001230</name>
</gene>
<evidence type="ECO:0000256" key="2">
    <source>
        <dbReference type="ARBA" id="ARBA00000937"/>
    </source>
</evidence>
<name>A0AAP0Q6A0_9MAGN</name>
<dbReference type="PROSITE" id="PS51374">
    <property type="entry name" value="NDPK_LIKE"/>
    <property type="match status" value="1"/>
</dbReference>
<evidence type="ECO:0000256" key="5">
    <source>
        <dbReference type="ARBA" id="ARBA00022741"/>
    </source>
</evidence>
<dbReference type="Proteomes" id="UP001420932">
    <property type="component" value="Unassembled WGS sequence"/>
</dbReference>
<dbReference type="PANTHER" id="PTHR46161">
    <property type="entry name" value="NUCLEOSIDE DIPHOSPHATE KINASE"/>
    <property type="match status" value="1"/>
</dbReference>
<keyword evidence="6" id="KW-0418">Kinase</keyword>
<evidence type="ECO:0000313" key="11">
    <source>
        <dbReference type="EMBL" id="KAK9169090.1"/>
    </source>
</evidence>